<organism evidence="1 2">
    <name type="scientific">Paractinoplanes bogorensis</name>
    <dbReference type="NCBI Taxonomy" id="1610840"/>
    <lineage>
        <taxon>Bacteria</taxon>
        <taxon>Bacillati</taxon>
        <taxon>Actinomycetota</taxon>
        <taxon>Actinomycetes</taxon>
        <taxon>Micromonosporales</taxon>
        <taxon>Micromonosporaceae</taxon>
        <taxon>Paractinoplanes</taxon>
    </lineage>
</organism>
<evidence type="ECO:0000313" key="2">
    <source>
        <dbReference type="Proteomes" id="UP001519654"/>
    </source>
</evidence>
<dbReference type="SUPFAM" id="SSF52540">
    <property type="entry name" value="P-loop containing nucleoside triphosphate hydrolases"/>
    <property type="match status" value="1"/>
</dbReference>
<dbReference type="Proteomes" id="UP001519654">
    <property type="component" value="Unassembled WGS sequence"/>
</dbReference>
<dbReference type="GO" id="GO:0005524">
    <property type="term" value="F:ATP binding"/>
    <property type="evidence" value="ECO:0007669"/>
    <property type="project" value="UniProtKB-KW"/>
</dbReference>
<protein>
    <submittedName>
        <fullName evidence="1">ATP-binding protein</fullName>
    </submittedName>
</protein>
<name>A0ABS5YU02_9ACTN</name>
<accession>A0ABS5YU02</accession>
<proteinExistence type="predicted"/>
<reference evidence="1 2" key="1">
    <citation type="submission" date="2021-06" db="EMBL/GenBank/DDBJ databases">
        <title>Actinoplanes lichenicola sp. nov., and Actinoplanes ovalisporus sp. nov., isolated from lichen in Thailand.</title>
        <authorList>
            <person name="Saeng-In P."/>
            <person name="Kanchanasin P."/>
            <person name="Yuki M."/>
            <person name="Kudo T."/>
            <person name="Ohkuma M."/>
            <person name="Phongsopitanun W."/>
            <person name="Tanasupawat S."/>
        </authorList>
    </citation>
    <scope>NUCLEOTIDE SEQUENCE [LARGE SCALE GENOMIC DNA]</scope>
    <source>
        <strain evidence="1 2">NBRC 110975</strain>
    </source>
</reference>
<evidence type="ECO:0000313" key="1">
    <source>
        <dbReference type="EMBL" id="MBU2666154.1"/>
    </source>
</evidence>
<gene>
    <name evidence="1" type="ORF">KOI35_21885</name>
</gene>
<dbReference type="Gene3D" id="3.40.50.300">
    <property type="entry name" value="P-loop containing nucleotide triphosphate hydrolases"/>
    <property type="match status" value="1"/>
</dbReference>
<keyword evidence="1" id="KW-0067">ATP-binding</keyword>
<dbReference type="Pfam" id="PF13671">
    <property type="entry name" value="AAA_33"/>
    <property type="match status" value="1"/>
</dbReference>
<sequence>MVDALVLVNGLPGSGKTTLAGPLAAALRFPLVSKDAIKESMSRAVPGLPPRAYGIAAAEAMWNLATATPGGLVLESWWFKPRDLDYVTAGRARCGNPLTVEVWCDVPPDLALSRYRDRRRSALYQDDRKLGDSWPRWAAEAEPLWPGAISIRTDSPVDVSALAEAISEQLR</sequence>
<dbReference type="InterPro" id="IPR027417">
    <property type="entry name" value="P-loop_NTPase"/>
</dbReference>
<keyword evidence="2" id="KW-1185">Reference proteome</keyword>
<dbReference type="EMBL" id="JAHKKG010000006">
    <property type="protein sequence ID" value="MBU2666154.1"/>
    <property type="molecule type" value="Genomic_DNA"/>
</dbReference>
<dbReference type="RefSeq" id="WP_215789342.1">
    <property type="nucleotide sequence ID" value="NZ_JAHKKG010000006.1"/>
</dbReference>
<comment type="caution">
    <text evidence="1">The sequence shown here is derived from an EMBL/GenBank/DDBJ whole genome shotgun (WGS) entry which is preliminary data.</text>
</comment>
<keyword evidence="1" id="KW-0547">Nucleotide-binding</keyword>